<evidence type="ECO:0000313" key="2">
    <source>
        <dbReference type="EMBL" id="KAL1637166.1"/>
    </source>
</evidence>
<feature type="compositionally biased region" description="Polar residues" evidence="1">
    <location>
        <begin position="215"/>
        <end position="228"/>
    </location>
</feature>
<name>A0ABR3TCP6_9PEZI</name>
<feature type="compositionally biased region" description="Low complexity" evidence="1">
    <location>
        <begin position="629"/>
        <end position="657"/>
    </location>
</feature>
<keyword evidence="3" id="KW-1185">Reference proteome</keyword>
<feature type="compositionally biased region" description="Low complexity" evidence="1">
    <location>
        <begin position="485"/>
        <end position="525"/>
    </location>
</feature>
<feature type="compositionally biased region" description="Basic residues" evidence="1">
    <location>
        <begin position="465"/>
        <end position="477"/>
    </location>
</feature>
<evidence type="ECO:0000256" key="1">
    <source>
        <dbReference type="SAM" id="MobiDB-lite"/>
    </source>
</evidence>
<organism evidence="2 3">
    <name type="scientific">Neofusicoccum ribis</name>
    <dbReference type="NCBI Taxonomy" id="45134"/>
    <lineage>
        <taxon>Eukaryota</taxon>
        <taxon>Fungi</taxon>
        <taxon>Dikarya</taxon>
        <taxon>Ascomycota</taxon>
        <taxon>Pezizomycotina</taxon>
        <taxon>Dothideomycetes</taxon>
        <taxon>Dothideomycetes incertae sedis</taxon>
        <taxon>Botryosphaeriales</taxon>
        <taxon>Botryosphaeriaceae</taxon>
        <taxon>Neofusicoccum</taxon>
    </lineage>
</organism>
<dbReference type="EMBL" id="JAJVDC020000004">
    <property type="protein sequence ID" value="KAL1637166.1"/>
    <property type="molecule type" value="Genomic_DNA"/>
</dbReference>
<evidence type="ECO:0000313" key="3">
    <source>
        <dbReference type="Proteomes" id="UP001521116"/>
    </source>
</evidence>
<feature type="region of interest" description="Disordered" evidence="1">
    <location>
        <begin position="322"/>
        <end position="369"/>
    </location>
</feature>
<feature type="compositionally biased region" description="Low complexity" evidence="1">
    <location>
        <begin position="43"/>
        <end position="54"/>
    </location>
</feature>
<feature type="compositionally biased region" description="Pro residues" evidence="1">
    <location>
        <begin position="17"/>
        <end position="40"/>
    </location>
</feature>
<feature type="compositionally biased region" description="Polar residues" evidence="1">
    <location>
        <begin position="575"/>
        <end position="585"/>
    </location>
</feature>
<feature type="region of interest" description="Disordered" evidence="1">
    <location>
        <begin position="571"/>
        <end position="593"/>
    </location>
</feature>
<accession>A0ABR3TCP6</accession>
<feature type="region of interest" description="Disordered" evidence="1">
    <location>
        <begin position="381"/>
        <end position="444"/>
    </location>
</feature>
<proteinExistence type="predicted"/>
<feature type="region of interest" description="Disordered" evidence="1">
    <location>
        <begin position="1"/>
        <end position="265"/>
    </location>
</feature>
<protein>
    <submittedName>
        <fullName evidence="2">Uncharacterized protein</fullName>
    </submittedName>
</protein>
<reference evidence="2 3" key="1">
    <citation type="submission" date="2024-02" db="EMBL/GenBank/DDBJ databases">
        <title>De novo assembly and annotation of 12 fungi associated with fruit tree decline syndrome in Ontario, Canada.</title>
        <authorList>
            <person name="Sulman M."/>
            <person name="Ellouze W."/>
            <person name="Ilyukhin E."/>
        </authorList>
    </citation>
    <scope>NUCLEOTIDE SEQUENCE [LARGE SCALE GENOMIC DNA]</scope>
    <source>
        <strain evidence="2 3">M1-105</strain>
    </source>
</reference>
<feature type="compositionally biased region" description="Polar residues" evidence="1">
    <location>
        <begin position="236"/>
        <end position="248"/>
    </location>
</feature>
<feature type="compositionally biased region" description="Basic and acidic residues" evidence="1">
    <location>
        <begin position="349"/>
        <end position="359"/>
    </location>
</feature>
<gene>
    <name evidence="2" type="ORF">SLS56_000825</name>
</gene>
<feature type="compositionally biased region" description="Polar residues" evidence="1">
    <location>
        <begin position="415"/>
        <end position="427"/>
    </location>
</feature>
<feature type="compositionally biased region" description="Basic and acidic residues" evidence="1">
    <location>
        <begin position="103"/>
        <end position="117"/>
    </location>
</feature>
<feature type="compositionally biased region" description="Acidic residues" evidence="1">
    <location>
        <begin position="70"/>
        <end position="84"/>
    </location>
</feature>
<feature type="region of interest" description="Disordered" evidence="1">
    <location>
        <begin position="626"/>
        <end position="667"/>
    </location>
</feature>
<feature type="region of interest" description="Disordered" evidence="1">
    <location>
        <begin position="461"/>
        <end position="558"/>
    </location>
</feature>
<sequence>MEQTILSFSDFMKTLPPSGPPSTKPLPPAPHPQRPSPAPLGPSQSSSVNSYSRASRSEPSLRTRLTSSESDAEAEEERAPDVPEDFFLQPATYTVSSPGLSKPEGKHRPALEPRKFELLIPDSSPHLGPSIMTPAFEYEHHIDLPPSPASSNPPQTPLPPISGATSLAKLKEPSALKKTPTPPSPTSTKSTRTMQSPTVALSEAQLAVSPFSLATPVSPSSREWSKTPQSPPWSRDFSQYAQRAQPSVSARRLVPRSAAPGADDEWEDIEERRRIRRDRISKDYHTTLVEQYRDLVSPSDEIFADEKRWTLWTSYGTPFQEDGLVPSPLSTSKTSVDRYGIVDRSSPFPEDHYRYEEPLPRSYRRKSSIREKLPALAAGTLNMILPSQHSRKSSATSSRSGDIPISPPADHERFTGSSAQNHSTNSPRWARPTPKQRPRSRVFPVVARPLSGVYAMTRAKPILKSVRKKKKDKKSSKHQPPSHTPPLTLTLVPSSLTKPIPSSSRTPSRHPSATSSTYSASSSASRLVDPRPAPPPTTKTPAAPSPLHRGLTHTELFSPDGLDLHLTYPRKLSTGLPSTPSRQKPSTSISTSTARAALTGVQNALGMLRTATPSPAPARLPFAHEKRGAPTLDPSSPSLSLSSSSSRASSSTAVATKSADKGARGSHVRVRSLATGGALEEQADGAGVVPRQQVSLVRRAVEAHRNHRRERQKAEMKKSIRVLGQTDPQVVQGYVRVAAGAVAGPGVRPIYRRGSGGEGWL</sequence>
<dbReference type="Proteomes" id="UP001521116">
    <property type="component" value="Unassembled WGS sequence"/>
</dbReference>
<comment type="caution">
    <text evidence="2">The sequence shown here is derived from an EMBL/GenBank/DDBJ whole genome shotgun (WGS) entry which is preliminary data.</text>
</comment>